<evidence type="ECO:0000313" key="3">
    <source>
        <dbReference type="EMBL" id="KAJ0962368.1"/>
    </source>
</evidence>
<reference evidence="3" key="2">
    <citation type="journal article" date="2022" name="Hortic Res">
        <title>The genome of Dioscorea zingiberensis sheds light on the biosynthesis, origin and evolution of the medicinally important diosgenin saponins.</title>
        <authorList>
            <person name="Li Y."/>
            <person name="Tan C."/>
            <person name="Li Z."/>
            <person name="Guo J."/>
            <person name="Li S."/>
            <person name="Chen X."/>
            <person name="Wang C."/>
            <person name="Dai X."/>
            <person name="Yang H."/>
            <person name="Song W."/>
            <person name="Hou L."/>
            <person name="Xu J."/>
            <person name="Tong Z."/>
            <person name="Xu A."/>
            <person name="Yuan X."/>
            <person name="Wang W."/>
            <person name="Yang Q."/>
            <person name="Chen L."/>
            <person name="Sun Z."/>
            <person name="Wang K."/>
            <person name="Pan B."/>
            <person name="Chen J."/>
            <person name="Bao Y."/>
            <person name="Liu F."/>
            <person name="Qi X."/>
            <person name="Gang D.R."/>
            <person name="Wen J."/>
            <person name="Li J."/>
        </authorList>
    </citation>
    <scope>NUCLEOTIDE SEQUENCE</scope>
    <source>
        <strain evidence="3">Dzin_1.0</strain>
    </source>
</reference>
<dbReference type="EMBL" id="JAGGNH010000010">
    <property type="protein sequence ID" value="KAJ0962368.1"/>
    <property type="molecule type" value="Genomic_DNA"/>
</dbReference>
<dbReference type="SUPFAM" id="SSF51735">
    <property type="entry name" value="NAD(P)-binding Rossmann-fold domains"/>
    <property type="match status" value="1"/>
</dbReference>
<protein>
    <submittedName>
        <fullName evidence="3">Uncharacterized protein</fullName>
    </submittedName>
</protein>
<dbReference type="OrthoDB" id="417891at2759"/>
<dbReference type="FunFam" id="3.40.50.720:FF:000084">
    <property type="entry name" value="Short-chain dehydrogenase reductase"/>
    <property type="match status" value="1"/>
</dbReference>
<dbReference type="PANTHER" id="PTHR36064">
    <property type="entry name" value="EMBRYO DEFECTIVE 2735"/>
    <property type="match status" value="1"/>
</dbReference>
<dbReference type="InterPro" id="IPR036291">
    <property type="entry name" value="NAD(P)-bd_dom_sf"/>
</dbReference>
<name>A0A9D5BX60_9LILI</name>
<dbReference type="PRINTS" id="PR00080">
    <property type="entry name" value="SDRFAMILY"/>
</dbReference>
<dbReference type="Pfam" id="PF00106">
    <property type="entry name" value="adh_short"/>
    <property type="match status" value="1"/>
</dbReference>
<keyword evidence="4" id="KW-1185">Reference proteome</keyword>
<dbReference type="InterPro" id="IPR002347">
    <property type="entry name" value="SDR_fam"/>
</dbReference>
<dbReference type="PRINTS" id="PR00081">
    <property type="entry name" value="GDHRDH"/>
</dbReference>
<feature type="region of interest" description="Disordered" evidence="2">
    <location>
        <begin position="411"/>
        <end position="430"/>
    </location>
</feature>
<proteinExistence type="inferred from homology"/>
<dbReference type="Gene3D" id="3.40.50.720">
    <property type="entry name" value="NAD(P)-binding Rossmann-like Domain"/>
    <property type="match status" value="1"/>
</dbReference>
<organism evidence="3 4">
    <name type="scientific">Dioscorea zingiberensis</name>
    <dbReference type="NCBI Taxonomy" id="325984"/>
    <lineage>
        <taxon>Eukaryota</taxon>
        <taxon>Viridiplantae</taxon>
        <taxon>Streptophyta</taxon>
        <taxon>Embryophyta</taxon>
        <taxon>Tracheophyta</taxon>
        <taxon>Spermatophyta</taxon>
        <taxon>Magnoliopsida</taxon>
        <taxon>Liliopsida</taxon>
        <taxon>Dioscoreales</taxon>
        <taxon>Dioscoreaceae</taxon>
        <taxon>Dioscorea</taxon>
    </lineage>
</organism>
<comment type="caution">
    <text evidence="3">The sequence shown here is derived from an EMBL/GenBank/DDBJ whole genome shotgun (WGS) entry which is preliminary data.</text>
</comment>
<dbReference type="AlphaFoldDB" id="A0A9D5BX60"/>
<evidence type="ECO:0000256" key="2">
    <source>
        <dbReference type="SAM" id="MobiDB-lite"/>
    </source>
</evidence>
<reference evidence="3" key="1">
    <citation type="submission" date="2021-03" db="EMBL/GenBank/DDBJ databases">
        <authorList>
            <person name="Li Z."/>
            <person name="Yang C."/>
        </authorList>
    </citation>
    <scope>NUCLEOTIDE SEQUENCE</scope>
    <source>
        <strain evidence="3">Dzin_1.0</strain>
        <tissue evidence="3">Leaf</tissue>
    </source>
</reference>
<feature type="compositionally biased region" description="Basic and acidic residues" evidence="2">
    <location>
        <begin position="351"/>
        <end position="361"/>
    </location>
</feature>
<comment type="similarity">
    <text evidence="1">Belongs to the short-chain dehydrogenases/reductases (SDR) family.</text>
</comment>
<dbReference type="Proteomes" id="UP001085076">
    <property type="component" value="Miscellaneous, Linkage group lg10"/>
</dbReference>
<feature type="region of interest" description="Disordered" evidence="2">
    <location>
        <begin position="335"/>
        <end position="361"/>
    </location>
</feature>
<evidence type="ECO:0000256" key="1">
    <source>
        <dbReference type="RuleBase" id="RU000363"/>
    </source>
</evidence>
<gene>
    <name evidence="3" type="ORF">J5N97_030196</name>
</gene>
<accession>A0A9D5BX60</accession>
<sequence>MAATTSLEGRWSLSGTMALVTGGTKGIGHAIVEELAKLGASVHTCSRNEAELTECLKQWEGENLKVTGSVCDVSSCSQRQKLMENVSDVFQGKLDILINNAGTCITKSTVECTAEDYSHIMATNLESALHLSQLAHPLMRASASGSIVFISTIATLLVYEGTALYAASKGAMNQLTKHLSCEWAKDNIRVNCIAPSCIKTPLVEKIVMLNRGFDQVNQLHWLRFHSYSLKKRNQMFQNQIYFDIRKSESHRTQKVSQKKSTTLAIKPFEVHAMKLYDYVRYDLKEIAFPSSLPDPPHIKKRRKLTWMERWLVLREASRLYAASWVRDIGPDLRPNDYKKKDDESEAGTVIRDAKHEKKEPSTLEDLAVAARGGMETLRPALQRVYMVRASAYRDALKSFIEGYQEGIKQVMERKESAKSQQEENAGDKST</sequence>
<evidence type="ECO:0000313" key="4">
    <source>
        <dbReference type="Proteomes" id="UP001085076"/>
    </source>
</evidence>